<dbReference type="RefSeq" id="XP_028474646.1">
    <property type="nucleotide sequence ID" value="XM_028617339.1"/>
</dbReference>
<dbReference type="GO" id="GO:0030170">
    <property type="term" value="F:pyridoxal phosphate binding"/>
    <property type="evidence" value="ECO:0007669"/>
    <property type="project" value="InterPro"/>
</dbReference>
<evidence type="ECO:0000313" key="5">
    <source>
        <dbReference type="Proteomes" id="UP000279236"/>
    </source>
</evidence>
<dbReference type="GO" id="GO:0005829">
    <property type="term" value="C:cytosol"/>
    <property type="evidence" value="ECO:0007669"/>
    <property type="project" value="TreeGrafter"/>
</dbReference>
<dbReference type="Gene3D" id="3.40.640.10">
    <property type="entry name" value="Type I PLP-dependent aspartate aminotransferase-like (Major domain)"/>
    <property type="match status" value="1"/>
</dbReference>
<dbReference type="AlphaFoldDB" id="A0A427XKS2"/>
<dbReference type="GO" id="GO:0008483">
    <property type="term" value="F:transaminase activity"/>
    <property type="evidence" value="ECO:0007669"/>
    <property type="project" value="InterPro"/>
</dbReference>
<evidence type="ECO:0000256" key="2">
    <source>
        <dbReference type="ARBA" id="ARBA00022898"/>
    </source>
</evidence>
<evidence type="ECO:0008006" key="6">
    <source>
        <dbReference type="Google" id="ProtNLM"/>
    </source>
</evidence>
<reference evidence="4 5" key="1">
    <citation type="submission" date="2018-11" db="EMBL/GenBank/DDBJ databases">
        <title>Genome sequence of Apiotrichum porosum DSM 27194.</title>
        <authorList>
            <person name="Aliyu H."/>
            <person name="Gorte O."/>
            <person name="Ochsenreither K."/>
        </authorList>
    </citation>
    <scope>NUCLEOTIDE SEQUENCE [LARGE SCALE GENOMIC DNA]</scope>
    <source>
        <strain evidence="4 5">DSM 27194</strain>
    </source>
</reference>
<evidence type="ECO:0000256" key="1">
    <source>
        <dbReference type="ARBA" id="ARBA00008954"/>
    </source>
</evidence>
<dbReference type="PANTHER" id="PTHR43094:SF1">
    <property type="entry name" value="AMINOTRANSFERASE CLASS-III"/>
    <property type="match status" value="1"/>
</dbReference>
<proteinExistence type="inferred from homology"/>
<organism evidence="4 5">
    <name type="scientific">Apiotrichum porosum</name>
    <dbReference type="NCBI Taxonomy" id="105984"/>
    <lineage>
        <taxon>Eukaryota</taxon>
        <taxon>Fungi</taxon>
        <taxon>Dikarya</taxon>
        <taxon>Basidiomycota</taxon>
        <taxon>Agaricomycotina</taxon>
        <taxon>Tremellomycetes</taxon>
        <taxon>Trichosporonales</taxon>
        <taxon>Trichosporonaceae</taxon>
        <taxon>Apiotrichum</taxon>
    </lineage>
</organism>
<dbReference type="PROSITE" id="PS00600">
    <property type="entry name" value="AA_TRANSFER_CLASS_3"/>
    <property type="match status" value="1"/>
</dbReference>
<evidence type="ECO:0000313" key="4">
    <source>
        <dbReference type="EMBL" id="RSH79499.1"/>
    </source>
</evidence>
<dbReference type="InterPro" id="IPR015422">
    <property type="entry name" value="PyrdxlP-dep_Trfase_small"/>
</dbReference>
<dbReference type="Pfam" id="PF00202">
    <property type="entry name" value="Aminotran_3"/>
    <property type="match status" value="1"/>
</dbReference>
<protein>
    <recommendedName>
        <fullName evidence="6">Aspartate aminotransferase family protein</fullName>
    </recommendedName>
</protein>
<comment type="similarity">
    <text evidence="1 3">Belongs to the class-III pyridoxal-phosphate-dependent aminotransferase family.</text>
</comment>
<dbReference type="PANTHER" id="PTHR43094">
    <property type="entry name" value="AMINOTRANSFERASE"/>
    <property type="match status" value="1"/>
</dbReference>
<dbReference type="EMBL" id="RSCE01000010">
    <property type="protein sequence ID" value="RSH79499.1"/>
    <property type="molecule type" value="Genomic_DNA"/>
</dbReference>
<accession>A0A427XKS2</accession>
<keyword evidence="5" id="KW-1185">Reference proteome</keyword>
<dbReference type="STRING" id="105984.A0A427XKS2"/>
<comment type="caution">
    <text evidence="4">The sequence shown here is derived from an EMBL/GenBank/DDBJ whole genome shotgun (WGS) entry which is preliminary data.</text>
</comment>
<dbReference type="Gene3D" id="3.90.1150.10">
    <property type="entry name" value="Aspartate Aminotransferase, domain 1"/>
    <property type="match status" value="1"/>
</dbReference>
<sequence length="476" mass="52144">MTITVQSPKLGYEVPTKAVDPRTKPTMYRMPGVPPKAVATHNVYIEFDNGDRIIDGMGGAAVNIIGFGQESVIKAMKEEMDRCGFIYAGQYSNAAAEDLAEFLISKSEGYFSGVNFVGGGSEAIESALKLAKQYFWEKGDTVKRRFIGRQMSYHGNTIATLSIGYHPIKRRPFASFVNEDVFSWVSPAHYFHYGREGETEEEYATRLADELEAEILRLGPETVAGFVAEPMVASSQGATCAPKTYWPKIRAVCDKYDVLLIMDEVMSGMWRTGRMYTFPRICEGVQPDILGCAKGLGAGYVPIGAIMAAPKIMDAIHNGSGAWNHGFTYTSFGVSAAGALAVQKYMYDNNVEERIYALEKQMGTTLKARLLGPDSGLDGFVIDVRGVGLMWAIEVKAPGQKDMKKRIAHRMMQRALENGLMVLGMAGLRADNDGDCIMLCPPAVLTEAQMDTICDLAVKTVKDIRAELQAEGVFDA</sequence>
<gene>
    <name evidence="4" type="ORF">EHS24_001551</name>
</gene>
<dbReference type="Proteomes" id="UP000279236">
    <property type="component" value="Unassembled WGS sequence"/>
</dbReference>
<dbReference type="InterPro" id="IPR015421">
    <property type="entry name" value="PyrdxlP-dep_Trfase_major"/>
</dbReference>
<dbReference type="InterPro" id="IPR015424">
    <property type="entry name" value="PyrdxlP-dep_Trfase"/>
</dbReference>
<dbReference type="SUPFAM" id="SSF53383">
    <property type="entry name" value="PLP-dependent transferases"/>
    <property type="match status" value="1"/>
</dbReference>
<name>A0A427XKS2_9TREE</name>
<dbReference type="InterPro" id="IPR005814">
    <property type="entry name" value="Aminotrans_3"/>
</dbReference>
<evidence type="ECO:0000256" key="3">
    <source>
        <dbReference type="RuleBase" id="RU003560"/>
    </source>
</evidence>
<keyword evidence="2 3" id="KW-0663">Pyridoxal phosphate</keyword>
<dbReference type="CDD" id="cd00610">
    <property type="entry name" value="OAT_like"/>
    <property type="match status" value="1"/>
</dbReference>
<dbReference type="GeneID" id="39586094"/>
<dbReference type="InterPro" id="IPR049704">
    <property type="entry name" value="Aminotrans_3_PPA_site"/>
</dbReference>
<dbReference type="OrthoDB" id="10261433at2759"/>